<proteinExistence type="inferred from homology"/>
<evidence type="ECO:0000256" key="7">
    <source>
        <dbReference type="SAM" id="MobiDB-lite"/>
    </source>
</evidence>
<comment type="similarity">
    <text evidence="2">Belongs to the TMEM198 family.</text>
</comment>
<name>A0A9P5SHE3_9FUNG</name>
<feature type="transmembrane region" description="Helical" evidence="8">
    <location>
        <begin position="162"/>
        <end position="180"/>
    </location>
</feature>
<keyword evidence="4 8" id="KW-1133">Transmembrane helix</keyword>
<dbReference type="Proteomes" id="UP000696485">
    <property type="component" value="Unassembled WGS sequence"/>
</dbReference>
<keyword evidence="3 8" id="KW-0812">Transmembrane</keyword>
<dbReference type="InterPro" id="IPR040236">
    <property type="entry name" value="TMEM198"/>
</dbReference>
<feature type="transmembrane region" description="Helical" evidence="8">
    <location>
        <begin position="187"/>
        <end position="212"/>
    </location>
</feature>
<feature type="chain" id="PRO_5040126877" description="Transmembrane protein 198" evidence="9">
    <location>
        <begin position="19"/>
        <end position="445"/>
    </location>
</feature>
<comment type="subcellular location">
    <subcellularLocation>
        <location evidence="1">Membrane</location>
        <topology evidence="1">Multi-pass membrane protein</topology>
    </subcellularLocation>
</comment>
<feature type="transmembrane region" description="Helical" evidence="8">
    <location>
        <begin position="114"/>
        <end position="133"/>
    </location>
</feature>
<feature type="domain" description="TM7S3/TM198-like" evidence="10">
    <location>
        <begin position="62"/>
        <end position="250"/>
    </location>
</feature>
<feature type="transmembrane region" description="Helical" evidence="8">
    <location>
        <begin position="138"/>
        <end position="156"/>
    </location>
</feature>
<sequence>MAAWIVFSAWNTHMAVMAAPLPQSTTGGSSYPANDSTLNDPFSTPDYLAPSKFTWQNCIYGLLFIFFGMVEVLHGYKYIRFTMLVVGFLVWASIAVMIMIIADTNSGTYQTSAVYFAVWFIVGLIGGAVSFYFWHIGIILTGAYGMFVVVAIIFTAANVKSYVLRFTFLAIFLVLGGVLTKKYERMSVILSTSFGGAYSIIFGLDMFVQAGFRATFHVILSMSTARFHPVTGTWIMIACVPVIAIFGIIWELKHHEEPVASWWFGQGARPGDDKETRRCCGLVVAKPPTKVIMPPTSPAPPRTNPPSKDPKAKRRCCGGRGSEAKKPGKPSTPPTPSQPAESTRVIICCIPCCGNRKSTTTTTTTSTAATATTTSTKATEKKTKVTVVEAARSGGSNGAGPSAAGAKLPQPVAKAHIGHETIGHTGVHKVVIHKEVREMSYTEDY</sequence>
<dbReference type="GO" id="GO:0005886">
    <property type="term" value="C:plasma membrane"/>
    <property type="evidence" value="ECO:0007669"/>
    <property type="project" value="TreeGrafter"/>
</dbReference>
<feature type="signal peptide" evidence="9">
    <location>
        <begin position="1"/>
        <end position="18"/>
    </location>
</feature>
<keyword evidence="9" id="KW-0732">Signal</keyword>
<feature type="region of interest" description="Disordered" evidence="7">
    <location>
        <begin position="288"/>
        <end position="340"/>
    </location>
</feature>
<evidence type="ECO:0000256" key="8">
    <source>
        <dbReference type="SAM" id="Phobius"/>
    </source>
</evidence>
<dbReference type="AlphaFoldDB" id="A0A9P5SHE3"/>
<dbReference type="Pfam" id="PF13886">
    <property type="entry name" value="TM7S3_TM198"/>
    <property type="match status" value="1"/>
</dbReference>
<evidence type="ECO:0000256" key="4">
    <source>
        <dbReference type="ARBA" id="ARBA00022989"/>
    </source>
</evidence>
<evidence type="ECO:0000256" key="2">
    <source>
        <dbReference type="ARBA" id="ARBA00006244"/>
    </source>
</evidence>
<reference evidence="11" key="1">
    <citation type="journal article" date="2020" name="Fungal Divers.">
        <title>Resolving the Mortierellaceae phylogeny through synthesis of multi-gene phylogenetics and phylogenomics.</title>
        <authorList>
            <person name="Vandepol N."/>
            <person name="Liber J."/>
            <person name="Desiro A."/>
            <person name="Na H."/>
            <person name="Kennedy M."/>
            <person name="Barry K."/>
            <person name="Grigoriev I.V."/>
            <person name="Miller A.N."/>
            <person name="O'Donnell K."/>
            <person name="Stajich J.E."/>
            <person name="Bonito G."/>
        </authorList>
    </citation>
    <scope>NUCLEOTIDE SEQUENCE</scope>
    <source>
        <strain evidence="11">NVP1</strain>
    </source>
</reference>
<feature type="transmembrane region" description="Helical" evidence="8">
    <location>
        <begin position="53"/>
        <end position="74"/>
    </location>
</feature>
<feature type="compositionally biased region" description="Pro residues" evidence="7">
    <location>
        <begin position="295"/>
        <end position="304"/>
    </location>
</feature>
<keyword evidence="12" id="KW-1185">Reference proteome</keyword>
<evidence type="ECO:0000256" key="1">
    <source>
        <dbReference type="ARBA" id="ARBA00004141"/>
    </source>
</evidence>
<dbReference type="PANTHER" id="PTHR31247:SF5">
    <property type="entry name" value="DUF4203 DOMAIN-CONTAINING PROTEIN"/>
    <property type="match status" value="1"/>
</dbReference>
<evidence type="ECO:0000313" key="12">
    <source>
        <dbReference type="Proteomes" id="UP000696485"/>
    </source>
</evidence>
<feature type="transmembrane region" description="Helical" evidence="8">
    <location>
        <begin position="81"/>
        <end position="102"/>
    </location>
</feature>
<keyword evidence="5 8" id="KW-0472">Membrane</keyword>
<feature type="transmembrane region" description="Helical" evidence="8">
    <location>
        <begin position="232"/>
        <end position="252"/>
    </location>
</feature>
<evidence type="ECO:0000256" key="9">
    <source>
        <dbReference type="SAM" id="SignalP"/>
    </source>
</evidence>
<evidence type="ECO:0000256" key="6">
    <source>
        <dbReference type="ARBA" id="ARBA00049737"/>
    </source>
</evidence>
<dbReference type="PANTHER" id="PTHR31247">
    <property type="entry name" value="TRANSMEMBRANE PROTEIN 198 FAMILY MEMBER"/>
    <property type="match status" value="1"/>
</dbReference>
<evidence type="ECO:0000259" key="10">
    <source>
        <dbReference type="Pfam" id="PF13886"/>
    </source>
</evidence>
<organism evidence="11 12">
    <name type="scientific">Podila minutissima</name>
    <dbReference type="NCBI Taxonomy" id="64525"/>
    <lineage>
        <taxon>Eukaryota</taxon>
        <taxon>Fungi</taxon>
        <taxon>Fungi incertae sedis</taxon>
        <taxon>Mucoromycota</taxon>
        <taxon>Mortierellomycotina</taxon>
        <taxon>Mortierellomycetes</taxon>
        <taxon>Mortierellales</taxon>
        <taxon>Mortierellaceae</taxon>
        <taxon>Podila</taxon>
    </lineage>
</organism>
<evidence type="ECO:0000256" key="5">
    <source>
        <dbReference type="ARBA" id="ARBA00023136"/>
    </source>
</evidence>
<protein>
    <recommendedName>
        <fullName evidence="6">Transmembrane protein 198</fullName>
    </recommendedName>
</protein>
<accession>A0A9P5SHE3</accession>
<gene>
    <name evidence="11" type="ORF">BG006_007252</name>
</gene>
<dbReference type="EMBL" id="JAAAUY010000452">
    <property type="protein sequence ID" value="KAF9329713.1"/>
    <property type="molecule type" value="Genomic_DNA"/>
</dbReference>
<evidence type="ECO:0000313" key="11">
    <source>
        <dbReference type="EMBL" id="KAF9329713.1"/>
    </source>
</evidence>
<comment type="caution">
    <text evidence="11">The sequence shown here is derived from an EMBL/GenBank/DDBJ whole genome shotgun (WGS) entry which is preliminary data.</text>
</comment>
<evidence type="ECO:0000256" key="3">
    <source>
        <dbReference type="ARBA" id="ARBA00022692"/>
    </source>
</evidence>
<dbReference type="InterPro" id="IPR025256">
    <property type="entry name" value="TM7S3/TM198-like_dom"/>
</dbReference>